<reference evidence="2" key="1">
    <citation type="submission" date="2021-06" db="EMBL/GenBank/DDBJ databases">
        <authorList>
            <person name="Hodson N. C."/>
            <person name="Mongue J. A."/>
            <person name="Jaron S. K."/>
        </authorList>
    </citation>
    <scope>NUCLEOTIDE SEQUENCE</scope>
</reference>
<name>A0A8J2NRZ7_9HEXA</name>
<comment type="caution">
    <text evidence="2">The sequence shown here is derived from an EMBL/GenBank/DDBJ whole genome shotgun (WGS) entry which is preliminary data.</text>
</comment>
<keyword evidence="3" id="KW-1185">Reference proteome</keyword>
<dbReference type="Proteomes" id="UP000708208">
    <property type="component" value="Unassembled WGS sequence"/>
</dbReference>
<feature type="region of interest" description="Disordered" evidence="1">
    <location>
        <begin position="50"/>
        <end position="80"/>
    </location>
</feature>
<dbReference type="EMBL" id="CAJVCH010037466">
    <property type="protein sequence ID" value="CAG7716297.1"/>
    <property type="molecule type" value="Genomic_DNA"/>
</dbReference>
<gene>
    <name evidence="2" type="ORF">AFUS01_LOCUS5813</name>
</gene>
<evidence type="ECO:0000313" key="3">
    <source>
        <dbReference type="Proteomes" id="UP000708208"/>
    </source>
</evidence>
<evidence type="ECO:0000256" key="1">
    <source>
        <dbReference type="SAM" id="MobiDB-lite"/>
    </source>
</evidence>
<accession>A0A8J2NRZ7</accession>
<evidence type="ECO:0000313" key="2">
    <source>
        <dbReference type="EMBL" id="CAG7716297.1"/>
    </source>
</evidence>
<organism evidence="2 3">
    <name type="scientific">Allacma fusca</name>
    <dbReference type="NCBI Taxonomy" id="39272"/>
    <lineage>
        <taxon>Eukaryota</taxon>
        <taxon>Metazoa</taxon>
        <taxon>Ecdysozoa</taxon>
        <taxon>Arthropoda</taxon>
        <taxon>Hexapoda</taxon>
        <taxon>Collembola</taxon>
        <taxon>Symphypleona</taxon>
        <taxon>Sminthuridae</taxon>
        <taxon>Allacma</taxon>
    </lineage>
</organism>
<protein>
    <submittedName>
        <fullName evidence="2">Uncharacterized protein</fullName>
    </submittedName>
</protein>
<proteinExistence type="predicted"/>
<sequence>MLGISYWILNGADLTLILNSPPQKHLSTTVDLLCSLAEISVRGNLLSRSQGSDDIQAKQGRALVNKDSSSWHGEERQEEN</sequence>
<dbReference type="AlphaFoldDB" id="A0A8J2NRZ7"/>